<dbReference type="GO" id="GO:0004467">
    <property type="term" value="F:long-chain fatty acid-CoA ligase activity"/>
    <property type="evidence" value="ECO:0007669"/>
    <property type="project" value="TreeGrafter"/>
</dbReference>
<evidence type="ECO:0000259" key="1">
    <source>
        <dbReference type="Pfam" id="PF00501"/>
    </source>
</evidence>
<evidence type="ECO:0000313" key="2">
    <source>
        <dbReference type="EMBL" id="KAF2292476.1"/>
    </source>
</evidence>
<protein>
    <recommendedName>
        <fullName evidence="1">AMP-dependent synthetase/ligase domain-containing protein</fullName>
    </recommendedName>
</protein>
<evidence type="ECO:0000313" key="3">
    <source>
        <dbReference type="Proteomes" id="UP000467840"/>
    </source>
</evidence>
<dbReference type="GO" id="GO:0016020">
    <property type="term" value="C:membrane"/>
    <property type="evidence" value="ECO:0007669"/>
    <property type="project" value="TreeGrafter"/>
</dbReference>
<organism evidence="2 3">
    <name type="scientific">Hevea brasiliensis</name>
    <name type="common">Para rubber tree</name>
    <name type="synonym">Siphonia brasiliensis</name>
    <dbReference type="NCBI Taxonomy" id="3981"/>
    <lineage>
        <taxon>Eukaryota</taxon>
        <taxon>Viridiplantae</taxon>
        <taxon>Streptophyta</taxon>
        <taxon>Embryophyta</taxon>
        <taxon>Tracheophyta</taxon>
        <taxon>Spermatophyta</taxon>
        <taxon>Magnoliopsida</taxon>
        <taxon>eudicotyledons</taxon>
        <taxon>Gunneridae</taxon>
        <taxon>Pentapetalae</taxon>
        <taxon>rosids</taxon>
        <taxon>fabids</taxon>
        <taxon>Malpighiales</taxon>
        <taxon>Euphorbiaceae</taxon>
        <taxon>Crotonoideae</taxon>
        <taxon>Micrandreae</taxon>
        <taxon>Hevea</taxon>
    </lineage>
</organism>
<dbReference type="PANTHER" id="PTHR43272">
    <property type="entry name" value="LONG-CHAIN-FATTY-ACID--COA LIGASE"/>
    <property type="match status" value="1"/>
</dbReference>
<name>A0A6A6KWT7_HEVBR</name>
<dbReference type="AlphaFoldDB" id="A0A6A6KWT7"/>
<sequence length="834" mass="93303">MYGARETLFLCRRGLHSLRRDGPSETLKRRITELQKTRKKKNPKKDELFVEVPESKSFLDTATMPMILTVVGTALVAKLLMMYDDSKSQEMIERKIKNAPSGQGTVRMLTREEWEKIREVRPRTPFESKLARPNARIRTGEPLRMRLLSRFQVDIAVVSLPDLVQTLSSGKVILVANYWYVLESNFIDHRKKVKQRGVPVEVGGEAGYAIRNGRMPHLIEVPWEGANTMAALFEQSCKKYSRGRFLGTRKLISKEFITASDGRKFEKLHLGDYEWQTFGQVFDRACNFASGLIRDACGRILLLLLFYASLGEDALIHSLNETQVSTLICDSKQLKKLAAISTKITTIKNVIYYEDDGSATADDSSISGSTSHWTVSSFSKVEKTGQKQSSSSKPTFQEWNCSYHGVMITHSNIVATAAAVMTLIPKLGSNDVYLAYLPLAHVLELAAESIMLTAGCAIGYGSALTLTDTANKIKKGTKGDTSVLKPTLMAAVPTILDRVRDGVLKKVEEKGGITKKLFNSIYKRRLAAIEGSWFGAWGLERMLWDFIVFKSIRDVLGGSIRFMLCGGAPLSGESQRFINICMGARIVQGYGLTETCAGAAFSEWDDTSVGRVGPPLPCCYIKLVSWEEGGYRISDKPMPQGEIVIGGFCITRGYFNNQEKTDEVYKVDEKGMRWFYTGDIGRFHPDGCLEIVDRKKDIVKLQHGEYISLGKVEAALMSSNYVDNIMVYADSFKNYCVALVVPSHQALEKWSQQVGIKYQNFAELCNKDETIAEVGQSLSKVGKAAKLDKFEIPEKIKLLPDPWTPESGLVTAALKIKREQLKSKFKEELQKLYD</sequence>
<gene>
    <name evidence="2" type="ORF">GH714_023253</name>
</gene>
<dbReference type="SUPFAM" id="SSF56801">
    <property type="entry name" value="Acetyl-CoA synthetase-like"/>
    <property type="match status" value="1"/>
</dbReference>
<dbReference type="Pfam" id="PF00501">
    <property type="entry name" value="AMP-binding"/>
    <property type="match status" value="1"/>
</dbReference>
<comment type="caution">
    <text evidence="2">The sequence shown here is derived from an EMBL/GenBank/DDBJ whole genome shotgun (WGS) entry which is preliminary data.</text>
</comment>
<dbReference type="InterPro" id="IPR000873">
    <property type="entry name" value="AMP-dep_synth/lig_dom"/>
</dbReference>
<accession>A0A6A6KWT7</accession>
<dbReference type="Proteomes" id="UP000467840">
    <property type="component" value="Chromosome 13"/>
</dbReference>
<keyword evidence="3" id="KW-1185">Reference proteome</keyword>
<dbReference type="EMBL" id="JAAGAX010000014">
    <property type="protein sequence ID" value="KAF2292476.1"/>
    <property type="molecule type" value="Genomic_DNA"/>
</dbReference>
<dbReference type="Gene3D" id="3.40.50.12780">
    <property type="entry name" value="N-terminal domain of ligase-like"/>
    <property type="match status" value="1"/>
</dbReference>
<dbReference type="PANTHER" id="PTHR43272:SF92">
    <property type="entry name" value="LONG CHAIN ACYL-COA SYNTHETASE 8"/>
    <property type="match status" value="1"/>
</dbReference>
<reference evidence="2 3" key="1">
    <citation type="journal article" date="2020" name="Mol. Plant">
        <title>The Chromosome-Based Rubber Tree Genome Provides New Insights into Spurge Genome Evolution and Rubber Biosynthesis.</title>
        <authorList>
            <person name="Liu J."/>
            <person name="Shi C."/>
            <person name="Shi C.C."/>
            <person name="Li W."/>
            <person name="Zhang Q.J."/>
            <person name="Zhang Y."/>
            <person name="Li K."/>
            <person name="Lu H.F."/>
            <person name="Shi C."/>
            <person name="Zhu S.T."/>
            <person name="Xiao Z.Y."/>
            <person name="Nan H."/>
            <person name="Yue Y."/>
            <person name="Zhu X.G."/>
            <person name="Wu Y."/>
            <person name="Hong X.N."/>
            <person name="Fan G.Y."/>
            <person name="Tong Y."/>
            <person name="Zhang D."/>
            <person name="Mao C.L."/>
            <person name="Liu Y.L."/>
            <person name="Hao S.J."/>
            <person name="Liu W.Q."/>
            <person name="Lv M.Q."/>
            <person name="Zhang H.B."/>
            <person name="Liu Y."/>
            <person name="Hu-Tang G.R."/>
            <person name="Wang J.P."/>
            <person name="Wang J.H."/>
            <person name="Sun Y.H."/>
            <person name="Ni S.B."/>
            <person name="Chen W.B."/>
            <person name="Zhang X.C."/>
            <person name="Jiao Y.N."/>
            <person name="Eichler E.E."/>
            <person name="Li G.H."/>
            <person name="Liu X."/>
            <person name="Gao L.Z."/>
        </authorList>
    </citation>
    <scope>NUCLEOTIDE SEQUENCE [LARGE SCALE GENOMIC DNA]</scope>
    <source>
        <strain evidence="3">cv. GT1</strain>
        <tissue evidence="2">Leaf</tissue>
    </source>
</reference>
<dbReference type="GO" id="GO:0005783">
    <property type="term" value="C:endoplasmic reticulum"/>
    <property type="evidence" value="ECO:0007669"/>
    <property type="project" value="TreeGrafter"/>
</dbReference>
<feature type="domain" description="AMP-dependent synthetase/ligase" evidence="1">
    <location>
        <begin position="405"/>
        <end position="655"/>
    </location>
</feature>
<proteinExistence type="predicted"/>
<dbReference type="InterPro" id="IPR042099">
    <property type="entry name" value="ANL_N_sf"/>
</dbReference>